<proteinExistence type="predicted"/>
<feature type="transmembrane region" description="Helical" evidence="1">
    <location>
        <begin position="54"/>
        <end position="71"/>
    </location>
</feature>
<feature type="transmembrane region" description="Helical" evidence="1">
    <location>
        <begin position="12"/>
        <end position="34"/>
    </location>
</feature>
<evidence type="ECO:0000313" key="2">
    <source>
        <dbReference type="EMBL" id="SUZ60537.1"/>
    </source>
</evidence>
<gene>
    <name evidence="2" type="ORF">METZ01_LOCUS13391</name>
</gene>
<sequence>MKIINNDLIDKTLLLLFALEYLLFGLWGLVDPIAISNMIGLTFNEITAFSEFRAQYTFFTALGVLSLIAFFKKEIQIRTYFILALLNGSFVIGRTLGIFLDGMPDQTLWTIFIVDFVVFSLCLWRYRALKNS</sequence>
<evidence type="ECO:0000256" key="1">
    <source>
        <dbReference type="SAM" id="Phobius"/>
    </source>
</evidence>
<dbReference type="InterPro" id="IPR025597">
    <property type="entry name" value="DUF4345"/>
</dbReference>
<organism evidence="2">
    <name type="scientific">marine metagenome</name>
    <dbReference type="NCBI Taxonomy" id="408172"/>
    <lineage>
        <taxon>unclassified sequences</taxon>
        <taxon>metagenomes</taxon>
        <taxon>ecological metagenomes</taxon>
    </lineage>
</organism>
<feature type="transmembrane region" description="Helical" evidence="1">
    <location>
        <begin position="106"/>
        <end position="126"/>
    </location>
</feature>
<name>A0A381P223_9ZZZZ</name>
<keyword evidence="1" id="KW-0812">Transmembrane</keyword>
<evidence type="ECO:0008006" key="3">
    <source>
        <dbReference type="Google" id="ProtNLM"/>
    </source>
</evidence>
<keyword evidence="1" id="KW-1133">Transmembrane helix</keyword>
<feature type="transmembrane region" description="Helical" evidence="1">
    <location>
        <begin position="80"/>
        <end position="100"/>
    </location>
</feature>
<reference evidence="2" key="1">
    <citation type="submission" date="2018-05" db="EMBL/GenBank/DDBJ databases">
        <authorList>
            <person name="Lanie J.A."/>
            <person name="Ng W.-L."/>
            <person name="Kazmierczak K.M."/>
            <person name="Andrzejewski T.M."/>
            <person name="Davidsen T.M."/>
            <person name="Wayne K.J."/>
            <person name="Tettelin H."/>
            <person name="Glass J.I."/>
            <person name="Rusch D."/>
            <person name="Podicherti R."/>
            <person name="Tsui H.-C.T."/>
            <person name="Winkler M.E."/>
        </authorList>
    </citation>
    <scope>NUCLEOTIDE SEQUENCE</scope>
</reference>
<dbReference type="Pfam" id="PF14248">
    <property type="entry name" value="DUF4345"/>
    <property type="match status" value="1"/>
</dbReference>
<protein>
    <recommendedName>
        <fullName evidence="3">DUF4345 domain-containing protein</fullName>
    </recommendedName>
</protein>
<keyword evidence="1" id="KW-0472">Membrane</keyword>
<dbReference type="EMBL" id="UINC01000750">
    <property type="protein sequence ID" value="SUZ60537.1"/>
    <property type="molecule type" value="Genomic_DNA"/>
</dbReference>
<accession>A0A381P223</accession>
<dbReference type="AlphaFoldDB" id="A0A381P223"/>